<dbReference type="Proteomes" id="UP000265845">
    <property type="component" value="Unassembled WGS sequence"/>
</dbReference>
<dbReference type="Pfam" id="PF16357">
    <property type="entry name" value="PepSY_TM_like_2"/>
    <property type="match status" value="1"/>
</dbReference>
<feature type="transmembrane region" description="Helical" evidence="1">
    <location>
        <begin position="159"/>
        <end position="181"/>
    </location>
</feature>
<dbReference type="PANTHER" id="PTHR40115">
    <property type="entry name" value="INNER MEMBRANE PROTEIN WITH PEPSY TM HELIX"/>
    <property type="match status" value="1"/>
</dbReference>
<name>A0A399RPD5_9PROT</name>
<evidence type="ECO:0000313" key="3">
    <source>
        <dbReference type="Proteomes" id="UP000265845"/>
    </source>
</evidence>
<keyword evidence="3" id="KW-1185">Reference proteome</keyword>
<evidence type="ECO:0000256" key="1">
    <source>
        <dbReference type="SAM" id="Phobius"/>
    </source>
</evidence>
<keyword evidence="1" id="KW-0472">Membrane</keyword>
<evidence type="ECO:0008006" key="4">
    <source>
        <dbReference type="Google" id="ProtNLM"/>
    </source>
</evidence>
<dbReference type="PANTHER" id="PTHR40115:SF1">
    <property type="entry name" value="INNER MEMBRANE PROTEIN WITH PEPSY TM HELIX"/>
    <property type="match status" value="1"/>
</dbReference>
<evidence type="ECO:0000313" key="2">
    <source>
        <dbReference type="EMBL" id="RIJ32183.1"/>
    </source>
</evidence>
<keyword evidence="1" id="KW-0812">Transmembrane</keyword>
<reference evidence="2 3" key="1">
    <citation type="submission" date="2018-08" db="EMBL/GenBank/DDBJ databases">
        <title>Henriciella mobilis sp. nov., isolated from seawater.</title>
        <authorList>
            <person name="Cheng H."/>
            <person name="Wu Y.-H."/>
            <person name="Xu X.-W."/>
            <person name="Guo L.-L."/>
        </authorList>
    </citation>
    <scope>NUCLEOTIDE SEQUENCE [LARGE SCALE GENOMIC DNA]</scope>
    <source>
        <strain evidence="2 3">CCUG67844</strain>
    </source>
</reference>
<proteinExistence type="predicted"/>
<feature type="transmembrane region" description="Helical" evidence="1">
    <location>
        <begin position="193"/>
        <end position="211"/>
    </location>
</feature>
<dbReference type="InterPro" id="IPR032307">
    <property type="entry name" value="PepSY_TM-like_2"/>
</dbReference>
<protein>
    <recommendedName>
        <fullName evidence="4">Peptidase</fullName>
    </recommendedName>
</protein>
<dbReference type="EMBL" id="QWGA01000003">
    <property type="protein sequence ID" value="RIJ32183.1"/>
    <property type="molecule type" value="Genomic_DNA"/>
</dbReference>
<gene>
    <name evidence="2" type="ORF">D1222_00825</name>
</gene>
<accession>A0A399RPD5</accession>
<sequence length="213" mass="23663">MSRALHFQKWSTYAFWKRQARTWHWMSGAICLLGMLLFALTGITLNHAHQIPANTEITEREMVLPADALASISPDITIEDGAILPAEIVRSVRREINVNLAGEAGEWTDIDVYVSLPRPGGDGWISIDRETGEVFYEGTSRGAISYLNDLHKGRSTGPVWSLFLDIFAVACAVFCLSGLWLLQIHSPRRRSTWPLVAGGLAVPALLLLIFIHI</sequence>
<keyword evidence="1" id="KW-1133">Transmembrane helix</keyword>
<organism evidence="2 3">
    <name type="scientific">Henriciella algicola</name>
    <dbReference type="NCBI Taxonomy" id="1608422"/>
    <lineage>
        <taxon>Bacteria</taxon>
        <taxon>Pseudomonadati</taxon>
        <taxon>Pseudomonadota</taxon>
        <taxon>Alphaproteobacteria</taxon>
        <taxon>Hyphomonadales</taxon>
        <taxon>Hyphomonadaceae</taxon>
        <taxon>Henriciella</taxon>
    </lineage>
</organism>
<comment type="caution">
    <text evidence="2">The sequence shown here is derived from an EMBL/GenBank/DDBJ whole genome shotgun (WGS) entry which is preliminary data.</text>
</comment>
<dbReference type="OrthoDB" id="27171at2"/>
<dbReference type="AlphaFoldDB" id="A0A399RPD5"/>